<dbReference type="EMBL" id="NBSK02000005">
    <property type="protein sequence ID" value="KAJ0205784.1"/>
    <property type="molecule type" value="Genomic_DNA"/>
</dbReference>
<gene>
    <name evidence="1" type="ORF">LSAT_V11C500241040</name>
</gene>
<evidence type="ECO:0000313" key="2">
    <source>
        <dbReference type="Proteomes" id="UP000235145"/>
    </source>
</evidence>
<sequence>MVVDNCASRNALFDKFDGIEEGGLRASSSYSCDTYEQENDKSLNFLQDKGNGMDLARGIMLGTMDSFQMVPDVLYGILLVKTHIFVSLIG</sequence>
<evidence type="ECO:0000313" key="1">
    <source>
        <dbReference type="EMBL" id="KAJ0205784.1"/>
    </source>
</evidence>
<proteinExistence type="predicted"/>
<reference evidence="1 2" key="1">
    <citation type="journal article" date="2017" name="Nat. Commun.">
        <title>Genome assembly with in vitro proximity ligation data and whole-genome triplication in lettuce.</title>
        <authorList>
            <person name="Reyes-Chin-Wo S."/>
            <person name="Wang Z."/>
            <person name="Yang X."/>
            <person name="Kozik A."/>
            <person name="Arikit S."/>
            <person name="Song C."/>
            <person name="Xia L."/>
            <person name="Froenicke L."/>
            <person name="Lavelle D.O."/>
            <person name="Truco M.J."/>
            <person name="Xia R."/>
            <person name="Zhu S."/>
            <person name="Xu C."/>
            <person name="Xu H."/>
            <person name="Xu X."/>
            <person name="Cox K."/>
            <person name="Korf I."/>
            <person name="Meyers B.C."/>
            <person name="Michelmore R.W."/>
        </authorList>
    </citation>
    <scope>NUCLEOTIDE SEQUENCE [LARGE SCALE GENOMIC DNA]</scope>
    <source>
        <strain evidence="2">cv. Salinas</strain>
        <tissue evidence="1">Seedlings</tissue>
    </source>
</reference>
<dbReference type="Proteomes" id="UP000235145">
    <property type="component" value="Unassembled WGS sequence"/>
</dbReference>
<keyword evidence="2" id="KW-1185">Reference proteome</keyword>
<comment type="caution">
    <text evidence="1">The sequence shown here is derived from an EMBL/GenBank/DDBJ whole genome shotgun (WGS) entry which is preliminary data.</text>
</comment>
<organism evidence="1 2">
    <name type="scientific">Lactuca sativa</name>
    <name type="common">Garden lettuce</name>
    <dbReference type="NCBI Taxonomy" id="4236"/>
    <lineage>
        <taxon>Eukaryota</taxon>
        <taxon>Viridiplantae</taxon>
        <taxon>Streptophyta</taxon>
        <taxon>Embryophyta</taxon>
        <taxon>Tracheophyta</taxon>
        <taxon>Spermatophyta</taxon>
        <taxon>Magnoliopsida</taxon>
        <taxon>eudicotyledons</taxon>
        <taxon>Gunneridae</taxon>
        <taxon>Pentapetalae</taxon>
        <taxon>asterids</taxon>
        <taxon>campanulids</taxon>
        <taxon>Asterales</taxon>
        <taxon>Asteraceae</taxon>
        <taxon>Cichorioideae</taxon>
        <taxon>Cichorieae</taxon>
        <taxon>Lactucinae</taxon>
        <taxon>Lactuca</taxon>
    </lineage>
</organism>
<protein>
    <submittedName>
        <fullName evidence="1">Uncharacterized protein</fullName>
    </submittedName>
</protein>
<dbReference type="AlphaFoldDB" id="A0A9R1VI62"/>
<name>A0A9R1VI62_LACSA</name>
<accession>A0A9R1VI62</accession>